<proteinExistence type="predicted"/>
<name>A0A699ZNU6_HAELA</name>
<reference evidence="1 2" key="1">
    <citation type="submission" date="2020-02" db="EMBL/GenBank/DDBJ databases">
        <title>Draft genome sequence of Haematococcus lacustris strain NIES-144.</title>
        <authorList>
            <person name="Morimoto D."/>
            <person name="Nakagawa S."/>
            <person name="Yoshida T."/>
            <person name="Sawayama S."/>
        </authorList>
    </citation>
    <scope>NUCLEOTIDE SEQUENCE [LARGE SCALE GENOMIC DNA]</scope>
    <source>
        <strain evidence="1 2">NIES-144</strain>
    </source>
</reference>
<evidence type="ECO:0000313" key="1">
    <source>
        <dbReference type="EMBL" id="GFH23881.1"/>
    </source>
</evidence>
<protein>
    <submittedName>
        <fullName evidence="1">Uncharacterized protein</fullName>
    </submittedName>
</protein>
<accession>A0A699ZNU6</accession>
<dbReference type="EMBL" id="BLLF01002387">
    <property type="protein sequence ID" value="GFH23881.1"/>
    <property type="molecule type" value="Genomic_DNA"/>
</dbReference>
<comment type="caution">
    <text evidence="1">The sequence shown here is derived from an EMBL/GenBank/DDBJ whole genome shotgun (WGS) entry which is preliminary data.</text>
</comment>
<organism evidence="1 2">
    <name type="scientific">Haematococcus lacustris</name>
    <name type="common">Green alga</name>
    <name type="synonym">Haematococcus pluvialis</name>
    <dbReference type="NCBI Taxonomy" id="44745"/>
    <lineage>
        <taxon>Eukaryota</taxon>
        <taxon>Viridiplantae</taxon>
        <taxon>Chlorophyta</taxon>
        <taxon>core chlorophytes</taxon>
        <taxon>Chlorophyceae</taxon>
        <taxon>CS clade</taxon>
        <taxon>Chlamydomonadales</taxon>
        <taxon>Haematococcaceae</taxon>
        <taxon>Haematococcus</taxon>
    </lineage>
</organism>
<gene>
    <name evidence="1" type="ORF">HaLaN_21573</name>
</gene>
<dbReference type="Proteomes" id="UP000485058">
    <property type="component" value="Unassembled WGS sequence"/>
</dbReference>
<evidence type="ECO:0000313" key="2">
    <source>
        <dbReference type="Proteomes" id="UP000485058"/>
    </source>
</evidence>
<keyword evidence="2" id="KW-1185">Reference proteome</keyword>
<dbReference type="AlphaFoldDB" id="A0A699ZNU6"/>
<sequence length="85" mass="8423">MSGWADGLLVSTGGGGARMLHVGPGPGGEVSPQGMARLAAVQTCSDDGAGEGGCWGGASSSEADTDELLASIPVATQREDSWPFM</sequence>